<evidence type="ECO:0000313" key="1">
    <source>
        <dbReference type="EMBL" id="KAF3100426.1"/>
    </source>
</evidence>
<dbReference type="EMBL" id="WIQW01000026">
    <property type="protein sequence ID" value="KAF3100426.1"/>
    <property type="molecule type" value="Genomic_DNA"/>
</dbReference>
<dbReference type="EMBL" id="WIQZ01000039">
    <property type="protein sequence ID" value="KAF3133665.1"/>
    <property type="molecule type" value="Genomic_DNA"/>
</dbReference>
<evidence type="ECO:0000313" key="3">
    <source>
        <dbReference type="Proteomes" id="UP000475325"/>
    </source>
</evidence>
<evidence type="ECO:0000313" key="2">
    <source>
        <dbReference type="EMBL" id="KAF3133665.1"/>
    </source>
</evidence>
<dbReference type="Proteomes" id="UP000475325">
    <property type="component" value="Unassembled WGS sequence"/>
</dbReference>
<dbReference type="PANTHER" id="PTHR28180">
    <property type="entry name" value="CONSERVED MITOCHONDRIAL PROTEIN-RELATED"/>
    <property type="match status" value="1"/>
</dbReference>
<gene>
    <name evidence="1" type="ORF">TWF102_005305</name>
    <name evidence="2" type="ORF">TWF703_006722</name>
</gene>
<dbReference type="SUPFAM" id="SSF69118">
    <property type="entry name" value="AhpD-like"/>
    <property type="match status" value="1"/>
</dbReference>
<dbReference type="Proteomes" id="UP000480548">
    <property type="component" value="Unassembled WGS sequence"/>
</dbReference>
<organism evidence="2 4">
    <name type="scientific">Orbilia oligospora</name>
    <name type="common">Nematode-trapping fungus</name>
    <name type="synonym">Arthrobotrys oligospora</name>
    <dbReference type="NCBI Taxonomy" id="2813651"/>
    <lineage>
        <taxon>Eukaryota</taxon>
        <taxon>Fungi</taxon>
        <taxon>Dikarya</taxon>
        <taxon>Ascomycota</taxon>
        <taxon>Pezizomycotina</taxon>
        <taxon>Orbiliomycetes</taxon>
        <taxon>Orbiliales</taxon>
        <taxon>Orbiliaceae</taxon>
        <taxon>Orbilia</taxon>
    </lineage>
</organism>
<comment type="caution">
    <text evidence="2">The sequence shown here is derived from an EMBL/GenBank/DDBJ whole genome shotgun (WGS) entry which is preliminary data.</text>
</comment>
<dbReference type="InterPro" id="IPR029032">
    <property type="entry name" value="AhpD-like"/>
</dbReference>
<dbReference type="Gene3D" id="1.20.1290.10">
    <property type="entry name" value="AhpD-like"/>
    <property type="match status" value="1"/>
</dbReference>
<accession>A0A7C8JRI2</accession>
<evidence type="ECO:0000313" key="4">
    <source>
        <dbReference type="Proteomes" id="UP000480548"/>
    </source>
</evidence>
<reference evidence="3 4" key="1">
    <citation type="submission" date="2019-06" db="EMBL/GenBank/DDBJ databases">
        <authorList>
            <person name="Palmer J.M."/>
        </authorList>
    </citation>
    <scope>NUCLEOTIDE SEQUENCE [LARGE SCALE GENOMIC DNA]</scope>
    <source>
        <strain evidence="1 3">TWF102</strain>
        <strain evidence="2 4">TWF703</strain>
    </source>
</reference>
<dbReference type="InterPro" id="IPR052999">
    <property type="entry name" value="PTS1_Protein"/>
</dbReference>
<dbReference type="AlphaFoldDB" id="A0A7C8JRI2"/>
<protein>
    <recommendedName>
        <fullName evidence="5">Carboxymuconolactone decarboxylase-like domain-containing protein</fullName>
    </recommendedName>
</protein>
<name>A0A7C8JRI2_ORBOL</name>
<proteinExistence type="predicted"/>
<evidence type="ECO:0008006" key="5">
    <source>
        <dbReference type="Google" id="ProtNLM"/>
    </source>
</evidence>
<dbReference type="PANTHER" id="PTHR28180:SF5">
    <property type="entry name" value="DNA POLYMERASE ALPHA SUBUNIT B"/>
    <property type="match status" value="1"/>
</dbReference>
<sequence length="350" mass="39838">MSTVARSILRRRELQCGIGRLCVLNSVAALVPHRSLGSPEAPCSRYGSTLALAESNEIQSLLHSNDVIIGTTGNKILEETKMSHQESTTYKKEDEAEHPPDRTFEEMVVLFREIEASFPKSLGEDRWYLVLIATLTYASDPAHIADLYSYLISQPKYSTSESRKALMRRIREALVKLVCLIGVCKPITAIFRIDDVEKEEDRDYTFSRDGWQADERNLERGKGFLGKIYRHNMPRNDEKFIAHKDFAELTAHIFPFGTAWITYNITYGLYLSDHTILDPFDTEVVALCGILIQNLESVTAFHLRGARRLGMTPEDVEGLHACCEKIARFCRVRVDKVPRVADIEHEVAWE</sequence>